<keyword evidence="2" id="KW-1185">Reference proteome</keyword>
<accession>A0AA88JJQ6</accession>
<protein>
    <submittedName>
        <fullName evidence="1">Uncharacterized protein</fullName>
    </submittedName>
</protein>
<sequence>MHWCEGARLVFWSASRLTRVDGALRALSLWNALVRGGSSGFLVGYPAHTGRRGTPARRGASGTRGGSDRASRLVVWVRLVGYFHFHVTRSGVLPGYFQFWSVPGHGTSLRGSGTTEAGGLLGQMSGGPAQVASYGWLGNLWSLVSAGADFILGPAWALPILVGAWSWDLTPWSGNSRSWWYARADVRWSYSGCLVRLARVFLVIHPSPTLVGIPWQGASFLLHGPGTSGVRRLQGQISSWVLLGHFQFCSTWVTGKFYPGQQAWYLGKFYPGHGEVLPGTTMSSDAEVAGCSMIRLELGSRGPGYPGYFARPWLEWSVARGASVSFGCWKGGFPPSSAKMLMPKTLPAVTPNVVGWSDHVWPVAPPQSLTKRTHLGMMETTVWCLPRALRCLCQFES</sequence>
<organism evidence="1 2">
    <name type="scientific">Ficus carica</name>
    <name type="common">Common fig</name>
    <dbReference type="NCBI Taxonomy" id="3494"/>
    <lineage>
        <taxon>Eukaryota</taxon>
        <taxon>Viridiplantae</taxon>
        <taxon>Streptophyta</taxon>
        <taxon>Embryophyta</taxon>
        <taxon>Tracheophyta</taxon>
        <taxon>Spermatophyta</taxon>
        <taxon>Magnoliopsida</taxon>
        <taxon>eudicotyledons</taxon>
        <taxon>Gunneridae</taxon>
        <taxon>Pentapetalae</taxon>
        <taxon>rosids</taxon>
        <taxon>fabids</taxon>
        <taxon>Rosales</taxon>
        <taxon>Moraceae</taxon>
        <taxon>Ficeae</taxon>
        <taxon>Ficus</taxon>
    </lineage>
</organism>
<gene>
    <name evidence="1" type="ORF">TIFTF001_054497</name>
</gene>
<evidence type="ECO:0000313" key="2">
    <source>
        <dbReference type="Proteomes" id="UP001187192"/>
    </source>
</evidence>
<dbReference type="AlphaFoldDB" id="A0AA88JJQ6"/>
<dbReference type="EMBL" id="BTGU01014882">
    <property type="protein sequence ID" value="GMN75007.1"/>
    <property type="molecule type" value="Genomic_DNA"/>
</dbReference>
<reference evidence="1" key="1">
    <citation type="submission" date="2023-07" db="EMBL/GenBank/DDBJ databases">
        <title>draft genome sequence of fig (Ficus carica).</title>
        <authorList>
            <person name="Takahashi T."/>
            <person name="Nishimura K."/>
        </authorList>
    </citation>
    <scope>NUCLEOTIDE SEQUENCE</scope>
</reference>
<evidence type="ECO:0000313" key="1">
    <source>
        <dbReference type="EMBL" id="GMN75007.1"/>
    </source>
</evidence>
<proteinExistence type="predicted"/>
<dbReference type="Proteomes" id="UP001187192">
    <property type="component" value="Unassembled WGS sequence"/>
</dbReference>
<comment type="caution">
    <text evidence="1">The sequence shown here is derived from an EMBL/GenBank/DDBJ whole genome shotgun (WGS) entry which is preliminary data.</text>
</comment>
<name>A0AA88JJQ6_FICCA</name>